<evidence type="ECO:0000313" key="4">
    <source>
        <dbReference type="Proteomes" id="UP000184499"/>
    </source>
</evidence>
<dbReference type="VEuPathDB" id="FungiDB:ASPBRDRAFT_43028"/>
<dbReference type="RefSeq" id="XP_067478905.1">
    <property type="nucleotide sequence ID" value="XM_067624911.1"/>
</dbReference>
<evidence type="ECO:0000256" key="1">
    <source>
        <dbReference type="SAM" id="MobiDB-lite"/>
    </source>
</evidence>
<feature type="region of interest" description="Disordered" evidence="1">
    <location>
        <begin position="36"/>
        <end position="58"/>
    </location>
</feature>
<dbReference type="EMBL" id="KV878684">
    <property type="protein sequence ID" value="OJJ71657.1"/>
    <property type="molecule type" value="Genomic_DNA"/>
</dbReference>
<evidence type="ECO:0008006" key="5">
    <source>
        <dbReference type="Google" id="ProtNLM"/>
    </source>
</evidence>
<organism evidence="3 4">
    <name type="scientific">Aspergillus brasiliensis (strain CBS 101740 / IMI 381727 / IBT 21946)</name>
    <dbReference type="NCBI Taxonomy" id="767769"/>
    <lineage>
        <taxon>Eukaryota</taxon>
        <taxon>Fungi</taxon>
        <taxon>Dikarya</taxon>
        <taxon>Ascomycota</taxon>
        <taxon>Pezizomycotina</taxon>
        <taxon>Eurotiomycetes</taxon>
        <taxon>Eurotiomycetidae</taxon>
        <taxon>Eurotiales</taxon>
        <taxon>Aspergillaceae</taxon>
        <taxon>Aspergillus</taxon>
        <taxon>Aspergillus subgen. Circumdati</taxon>
    </lineage>
</organism>
<protein>
    <recommendedName>
        <fullName evidence="5">Secreted protein</fullName>
    </recommendedName>
</protein>
<evidence type="ECO:0000313" key="3">
    <source>
        <dbReference type="EMBL" id="OJJ71657.1"/>
    </source>
</evidence>
<name>A0A1L9UIW3_ASPBC</name>
<accession>A0A1L9UIW3</accession>
<sequence length="76" mass="8736">MRLFSPLFWLFLHRLPVHSVSRCSIAVHRLSFHHIQSPSNPSPPLSSSPEYTTLTPSHTPKSITLSRYFHLRSLSL</sequence>
<keyword evidence="2" id="KW-0732">Signal</keyword>
<feature type="signal peptide" evidence="2">
    <location>
        <begin position="1"/>
        <end position="19"/>
    </location>
</feature>
<evidence type="ECO:0000256" key="2">
    <source>
        <dbReference type="SAM" id="SignalP"/>
    </source>
</evidence>
<keyword evidence="4" id="KW-1185">Reference proteome</keyword>
<dbReference type="Proteomes" id="UP000184499">
    <property type="component" value="Unassembled WGS sequence"/>
</dbReference>
<feature type="chain" id="PRO_5013335948" description="Secreted protein" evidence="2">
    <location>
        <begin position="20"/>
        <end position="76"/>
    </location>
</feature>
<proteinExistence type="predicted"/>
<gene>
    <name evidence="3" type="ORF">ASPBRDRAFT_43028</name>
</gene>
<reference evidence="4" key="1">
    <citation type="journal article" date="2017" name="Genome Biol.">
        <title>Comparative genomics reveals high biological diversity and specific adaptations in the industrially and medically important fungal genus Aspergillus.</title>
        <authorList>
            <person name="de Vries R.P."/>
            <person name="Riley R."/>
            <person name="Wiebenga A."/>
            <person name="Aguilar-Osorio G."/>
            <person name="Amillis S."/>
            <person name="Uchima C.A."/>
            <person name="Anderluh G."/>
            <person name="Asadollahi M."/>
            <person name="Askin M."/>
            <person name="Barry K."/>
            <person name="Battaglia E."/>
            <person name="Bayram O."/>
            <person name="Benocci T."/>
            <person name="Braus-Stromeyer S.A."/>
            <person name="Caldana C."/>
            <person name="Canovas D."/>
            <person name="Cerqueira G.C."/>
            <person name="Chen F."/>
            <person name="Chen W."/>
            <person name="Choi C."/>
            <person name="Clum A."/>
            <person name="Dos Santos R.A."/>
            <person name="Damasio A.R."/>
            <person name="Diallinas G."/>
            <person name="Emri T."/>
            <person name="Fekete E."/>
            <person name="Flipphi M."/>
            <person name="Freyberg S."/>
            <person name="Gallo A."/>
            <person name="Gournas C."/>
            <person name="Habgood R."/>
            <person name="Hainaut M."/>
            <person name="Harispe M.L."/>
            <person name="Henrissat B."/>
            <person name="Hilden K.S."/>
            <person name="Hope R."/>
            <person name="Hossain A."/>
            <person name="Karabika E."/>
            <person name="Karaffa L."/>
            <person name="Karanyi Z."/>
            <person name="Krasevec N."/>
            <person name="Kuo A."/>
            <person name="Kusch H."/>
            <person name="LaButti K."/>
            <person name="Lagendijk E.L."/>
            <person name="Lapidus A."/>
            <person name="Levasseur A."/>
            <person name="Lindquist E."/>
            <person name="Lipzen A."/>
            <person name="Logrieco A.F."/>
            <person name="MacCabe A."/>
            <person name="Maekelae M.R."/>
            <person name="Malavazi I."/>
            <person name="Melin P."/>
            <person name="Meyer V."/>
            <person name="Mielnichuk N."/>
            <person name="Miskei M."/>
            <person name="Molnar A.P."/>
            <person name="Mule G."/>
            <person name="Ngan C.Y."/>
            <person name="Orejas M."/>
            <person name="Orosz E."/>
            <person name="Ouedraogo J.P."/>
            <person name="Overkamp K.M."/>
            <person name="Park H.-S."/>
            <person name="Perrone G."/>
            <person name="Piumi F."/>
            <person name="Punt P.J."/>
            <person name="Ram A.F."/>
            <person name="Ramon A."/>
            <person name="Rauscher S."/>
            <person name="Record E."/>
            <person name="Riano-Pachon D.M."/>
            <person name="Robert V."/>
            <person name="Roehrig J."/>
            <person name="Ruller R."/>
            <person name="Salamov A."/>
            <person name="Salih N.S."/>
            <person name="Samson R.A."/>
            <person name="Sandor E."/>
            <person name="Sanguinetti M."/>
            <person name="Schuetze T."/>
            <person name="Sepcic K."/>
            <person name="Shelest E."/>
            <person name="Sherlock G."/>
            <person name="Sophianopoulou V."/>
            <person name="Squina F.M."/>
            <person name="Sun H."/>
            <person name="Susca A."/>
            <person name="Todd R.B."/>
            <person name="Tsang A."/>
            <person name="Unkles S.E."/>
            <person name="van de Wiele N."/>
            <person name="van Rossen-Uffink D."/>
            <person name="Oliveira J.V."/>
            <person name="Vesth T.C."/>
            <person name="Visser J."/>
            <person name="Yu J.-H."/>
            <person name="Zhou M."/>
            <person name="Andersen M.R."/>
            <person name="Archer D.B."/>
            <person name="Baker S.E."/>
            <person name="Benoit I."/>
            <person name="Brakhage A.A."/>
            <person name="Braus G.H."/>
            <person name="Fischer R."/>
            <person name="Frisvad J.C."/>
            <person name="Goldman G.H."/>
            <person name="Houbraken J."/>
            <person name="Oakley B."/>
            <person name="Pocsi I."/>
            <person name="Scazzocchio C."/>
            <person name="Seiboth B."/>
            <person name="vanKuyk P.A."/>
            <person name="Wortman J."/>
            <person name="Dyer P.S."/>
            <person name="Grigoriev I.V."/>
        </authorList>
    </citation>
    <scope>NUCLEOTIDE SEQUENCE [LARGE SCALE GENOMIC DNA]</scope>
    <source>
        <strain evidence="4">CBS 101740 / IMI 381727 / IBT 21946</strain>
    </source>
</reference>
<dbReference type="AlphaFoldDB" id="A0A1L9UIW3"/>
<dbReference type="GeneID" id="93577399"/>
<feature type="compositionally biased region" description="Low complexity" evidence="1">
    <location>
        <begin position="47"/>
        <end position="57"/>
    </location>
</feature>